<sequence>MVAFVYLSSFISNPSLLTAGKAVTVASIGLFAGVSLSYNAIIMPSLRKISNESALPVWASAYNIGKNLQVGLILTSIAAGSSVYYKTENPYFLAAPLIMGSIIPYTLALIMPTNKILLGILDGAKSDAQLDELFVKWDLFHFGRTVMSMVALGLTLYGSFSSRTFIVRH</sequence>
<proteinExistence type="predicted"/>
<keyword evidence="1" id="KW-0812">Transmembrane</keyword>
<gene>
    <name evidence="2" type="ORF">BGZ99_006794</name>
</gene>
<dbReference type="EMBL" id="JAAAIP010000047">
    <property type="protein sequence ID" value="KAG0327840.1"/>
    <property type="molecule type" value="Genomic_DNA"/>
</dbReference>
<protein>
    <submittedName>
        <fullName evidence="2">Uncharacterized protein</fullName>
    </submittedName>
</protein>
<feature type="transmembrane region" description="Helical" evidence="1">
    <location>
        <begin position="22"/>
        <end position="46"/>
    </location>
</feature>
<dbReference type="Pfam" id="PF08592">
    <property type="entry name" value="Anthrone_oxy"/>
    <property type="match status" value="1"/>
</dbReference>
<dbReference type="InterPro" id="IPR013901">
    <property type="entry name" value="Anthrone_oxy"/>
</dbReference>
<evidence type="ECO:0000313" key="2">
    <source>
        <dbReference type="EMBL" id="KAG0327840.1"/>
    </source>
</evidence>
<dbReference type="PANTHER" id="PTHR36535:SF1">
    <property type="entry name" value="DUF1772 DOMAIN-CONTAINING PROTEIN"/>
    <property type="match status" value="1"/>
</dbReference>
<dbReference type="PANTHER" id="PTHR36535">
    <property type="entry name" value="YALI0E30327P"/>
    <property type="match status" value="1"/>
</dbReference>
<reference evidence="2" key="1">
    <citation type="journal article" date="2020" name="Fungal Divers.">
        <title>Resolving the Mortierellaceae phylogeny through synthesis of multi-gene phylogenetics and phylogenomics.</title>
        <authorList>
            <person name="Vandepol N."/>
            <person name="Liber J."/>
            <person name="Desiro A."/>
            <person name="Na H."/>
            <person name="Kennedy M."/>
            <person name="Barry K."/>
            <person name="Grigoriev I.V."/>
            <person name="Miller A.N."/>
            <person name="O'Donnell K."/>
            <person name="Stajich J.E."/>
            <person name="Bonito G."/>
        </authorList>
    </citation>
    <scope>NUCLEOTIDE SEQUENCE</scope>
    <source>
        <strain evidence="2">REB-010B</strain>
    </source>
</reference>
<evidence type="ECO:0000313" key="3">
    <source>
        <dbReference type="Proteomes" id="UP000738325"/>
    </source>
</evidence>
<accession>A0A9P6RS22</accession>
<keyword evidence="1" id="KW-1133">Transmembrane helix</keyword>
<organism evidence="2 3">
    <name type="scientific">Dissophora globulifera</name>
    <dbReference type="NCBI Taxonomy" id="979702"/>
    <lineage>
        <taxon>Eukaryota</taxon>
        <taxon>Fungi</taxon>
        <taxon>Fungi incertae sedis</taxon>
        <taxon>Mucoromycota</taxon>
        <taxon>Mortierellomycotina</taxon>
        <taxon>Mortierellomycetes</taxon>
        <taxon>Mortierellales</taxon>
        <taxon>Mortierellaceae</taxon>
        <taxon>Dissophora</taxon>
    </lineage>
</organism>
<dbReference type="OrthoDB" id="5954308at2759"/>
<name>A0A9P6RS22_9FUNG</name>
<keyword evidence="3" id="KW-1185">Reference proteome</keyword>
<dbReference type="AlphaFoldDB" id="A0A9P6RS22"/>
<feature type="transmembrane region" description="Helical" evidence="1">
    <location>
        <begin position="91"/>
        <end position="111"/>
    </location>
</feature>
<dbReference type="Proteomes" id="UP000738325">
    <property type="component" value="Unassembled WGS sequence"/>
</dbReference>
<comment type="caution">
    <text evidence="2">The sequence shown here is derived from an EMBL/GenBank/DDBJ whole genome shotgun (WGS) entry which is preliminary data.</text>
</comment>
<evidence type="ECO:0000256" key="1">
    <source>
        <dbReference type="SAM" id="Phobius"/>
    </source>
</evidence>
<keyword evidence="1" id="KW-0472">Membrane</keyword>